<dbReference type="CDD" id="cd06445">
    <property type="entry name" value="ATase"/>
    <property type="match status" value="1"/>
</dbReference>
<dbReference type="AlphaFoldDB" id="A0A381PU13"/>
<protein>
    <recommendedName>
        <fullName evidence="2">Methylated-DNA-[protein]-cysteine S-methyltransferase DNA binding domain-containing protein</fullName>
    </recommendedName>
</protein>
<feature type="domain" description="Methylated-DNA-[protein]-cysteine S-methyltransferase DNA binding" evidence="2">
    <location>
        <begin position="41"/>
        <end position="121"/>
    </location>
</feature>
<dbReference type="InterPro" id="IPR036388">
    <property type="entry name" value="WH-like_DNA-bd_sf"/>
</dbReference>
<proteinExistence type="predicted"/>
<dbReference type="EMBL" id="UINC01001061">
    <property type="protein sequence ID" value="SUZ69449.1"/>
    <property type="molecule type" value="Genomic_DNA"/>
</dbReference>
<evidence type="ECO:0000259" key="2">
    <source>
        <dbReference type="Pfam" id="PF01035"/>
    </source>
</evidence>
<dbReference type="PANTHER" id="PTHR42942">
    <property type="entry name" value="6-O-METHYLGUANINE DNA METHYLTRANSFERASE"/>
    <property type="match status" value="1"/>
</dbReference>
<dbReference type="PANTHER" id="PTHR42942:SF1">
    <property type="entry name" value="ALKYLTRANSFERASE-LIKE PROTEIN 1"/>
    <property type="match status" value="1"/>
</dbReference>
<keyword evidence="1" id="KW-0227">DNA damage</keyword>
<organism evidence="3">
    <name type="scientific">marine metagenome</name>
    <dbReference type="NCBI Taxonomy" id="408172"/>
    <lineage>
        <taxon>unclassified sequences</taxon>
        <taxon>metagenomes</taxon>
        <taxon>ecological metagenomes</taxon>
    </lineage>
</organism>
<reference evidence="3" key="1">
    <citation type="submission" date="2018-05" db="EMBL/GenBank/DDBJ databases">
        <authorList>
            <person name="Lanie J.A."/>
            <person name="Ng W.-L."/>
            <person name="Kazmierczak K.M."/>
            <person name="Andrzejewski T.M."/>
            <person name="Davidsen T.M."/>
            <person name="Wayne K.J."/>
            <person name="Tettelin H."/>
            <person name="Glass J.I."/>
            <person name="Rusch D."/>
            <person name="Podicherti R."/>
            <person name="Tsui H.-C.T."/>
            <person name="Winkler M.E."/>
        </authorList>
    </citation>
    <scope>NUCLEOTIDE SEQUENCE</scope>
</reference>
<dbReference type="InterPro" id="IPR052520">
    <property type="entry name" value="ATL_DNA_repair"/>
</dbReference>
<dbReference type="InterPro" id="IPR036217">
    <property type="entry name" value="MethylDNA_cys_MeTrfase_DNAb"/>
</dbReference>
<gene>
    <name evidence="3" type="ORF">METZ01_LOCUS22303</name>
</gene>
<evidence type="ECO:0000313" key="3">
    <source>
        <dbReference type="EMBL" id="SUZ69449.1"/>
    </source>
</evidence>
<dbReference type="Gene3D" id="1.10.10.10">
    <property type="entry name" value="Winged helix-like DNA-binding domain superfamily/Winged helix DNA-binding domain"/>
    <property type="match status" value="1"/>
</dbReference>
<name>A0A381PU13_9ZZZZ</name>
<sequence length="140" mass="15860">MKIIRKNFTLNSCSTTHAHSIMIQLGINLQTRSFLINFNNKEKIWQIVHRIPSGKVASYGQIAKLAGLPGYGRYVGYTMKTLPTSTKLPWYRVVNSQGSISFKKGTKQYLLQKSLLEKEGIVFIKGKFPMSKFGWTQGAE</sequence>
<dbReference type="InterPro" id="IPR014048">
    <property type="entry name" value="MethylDNA_cys_MeTrfase_DNA-bd"/>
</dbReference>
<dbReference type="SUPFAM" id="SSF46767">
    <property type="entry name" value="Methylated DNA-protein cysteine methyltransferase, C-terminal domain"/>
    <property type="match status" value="1"/>
</dbReference>
<dbReference type="Pfam" id="PF01035">
    <property type="entry name" value="DNA_binding_1"/>
    <property type="match status" value="1"/>
</dbReference>
<dbReference type="GO" id="GO:0006281">
    <property type="term" value="P:DNA repair"/>
    <property type="evidence" value="ECO:0007669"/>
    <property type="project" value="InterPro"/>
</dbReference>
<dbReference type="GO" id="GO:0003824">
    <property type="term" value="F:catalytic activity"/>
    <property type="evidence" value="ECO:0007669"/>
    <property type="project" value="InterPro"/>
</dbReference>
<accession>A0A381PU13</accession>
<evidence type="ECO:0000256" key="1">
    <source>
        <dbReference type="ARBA" id="ARBA00022763"/>
    </source>
</evidence>